<evidence type="ECO:0000259" key="1">
    <source>
        <dbReference type="Pfam" id="PF10988"/>
    </source>
</evidence>
<evidence type="ECO:0000313" key="3">
    <source>
        <dbReference type="Proteomes" id="UP001319867"/>
    </source>
</evidence>
<dbReference type="Pfam" id="PF10988">
    <property type="entry name" value="DUF2807"/>
    <property type="match status" value="1"/>
</dbReference>
<reference evidence="2 3" key="2">
    <citation type="journal article" date="2022" name="Microorganisms">
        <title>Complete Genome Sequences of Two Flavobacterium ammonificans Strains and a Flavobacterium ammoniigenes Strain of Ammonifying Bacterioplankton Isolated from Surface River Water.</title>
        <authorList>
            <person name="Suda W."/>
            <person name="Ogata Y."/>
            <person name="Shindo C."/>
            <person name="Watanabe K."/>
        </authorList>
    </citation>
    <scope>NUCLEOTIDE SEQUENCE [LARGE SCALE GENOMIC DNA]</scope>
    <source>
        <strain evidence="2 3">GENT5</strain>
    </source>
</reference>
<gene>
    <name evidence="2" type="ORF">GENT5_04240</name>
</gene>
<dbReference type="Gene3D" id="2.160.20.120">
    <property type="match status" value="1"/>
</dbReference>
<feature type="domain" description="Putative auto-transporter adhesin head GIN" evidence="1">
    <location>
        <begin position="37"/>
        <end position="204"/>
    </location>
</feature>
<protein>
    <recommendedName>
        <fullName evidence="1">Putative auto-transporter adhesin head GIN domain-containing protein</fullName>
    </recommendedName>
</protein>
<dbReference type="EMBL" id="AP025184">
    <property type="protein sequence ID" value="BDB54119.1"/>
    <property type="molecule type" value="Genomic_DNA"/>
</dbReference>
<sequence>MVKLISTFVLVFSTIICNSQIKGSGKTSTKTYDYKNFDKVYFEDIDGNIEVEIGKTWSVSVTIDDNLESILQFKENPSEHELKIQFKGNRKNRMYIENTNTIIKITMPEASVIKNAGNSDLTVTHIFGRYFRLKNYGNGNTTLNGTTDQLDIEKIGNGDVISETLVAKKAKVKNIGNGNVVVNVSEEVSGKLFGNGDIINKGQAKFSSNSTKIGNGKLID</sequence>
<organism evidence="2 3">
    <name type="scientific">Flavobacterium ammoniigenes</name>
    <dbReference type="NCBI Taxonomy" id="1751095"/>
    <lineage>
        <taxon>Bacteria</taxon>
        <taxon>Pseudomonadati</taxon>
        <taxon>Bacteroidota</taxon>
        <taxon>Flavobacteriia</taxon>
        <taxon>Flavobacteriales</taxon>
        <taxon>Flavobacteriaceae</taxon>
        <taxon>Flavobacterium</taxon>
    </lineage>
</organism>
<reference evidence="2 3" key="1">
    <citation type="journal article" date="2022" name="Int. J. Syst. Evol. Microbiol.">
        <title>Flavobacterium ammonificans sp. nov. and Flavobacterium ammoniigenes sp. nov., ammonifying bacteria isolated from surface river water.</title>
        <authorList>
            <person name="Watanabe K."/>
            <person name="Kitamura T."/>
            <person name="Ogata Y."/>
            <person name="Shindo C."/>
            <person name="Suda W."/>
        </authorList>
    </citation>
    <scope>NUCLEOTIDE SEQUENCE [LARGE SCALE GENOMIC DNA]</scope>
    <source>
        <strain evidence="2 3">GENT5</strain>
    </source>
</reference>
<dbReference type="Proteomes" id="UP001319867">
    <property type="component" value="Chromosome"/>
</dbReference>
<evidence type="ECO:0000313" key="2">
    <source>
        <dbReference type="EMBL" id="BDB54119.1"/>
    </source>
</evidence>
<accession>A0ABM7V3P1</accession>
<name>A0ABM7V3P1_9FLAO</name>
<proteinExistence type="predicted"/>
<dbReference type="InterPro" id="IPR021255">
    <property type="entry name" value="DUF2807"/>
</dbReference>
<dbReference type="RefSeq" id="WP_229317869.1">
    <property type="nucleotide sequence ID" value="NZ_AP025184.1"/>
</dbReference>
<keyword evidence="3" id="KW-1185">Reference proteome</keyword>